<dbReference type="CDD" id="cd02121">
    <property type="entry name" value="PA_GCPII_like"/>
    <property type="match status" value="1"/>
</dbReference>
<evidence type="ECO:0000256" key="2">
    <source>
        <dbReference type="SAM" id="Phobius"/>
    </source>
</evidence>
<keyword evidence="2" id="KW-1133">Transmembrane helix</keyword>
<evidence type="ECO:0000259" key="3">
    <source>
        <dbReference type="Pfam" id="PF02225"/>
    </source>
</evidence>
<dbReference type="SUPFAM" id="SSF47672">
    <property type="entry name" value="Transferrin receptor-like dimerisation domain"/>
    <property type="match status" value="1"/>
</dbReference>
<sequence>MKGDVEKVALLPTTLEQDVRAVDALKERPSTLRRFSRWFLKRVLLFYAFVTLYVVAKRTFLKHDFAPRGEKAGMWALKAFGPHSKSSVHNAELDTEELFLSVPSTDSAIASSRKWATHPHLAGSSEDFEDAKDILALFQEHFDIPKSPITPVFPAGSPFSRAATLGINKLHGPAAWIDKYYPVMNTPVNHSLSVLGEDGEAVWEADLEEDGDPADPEASKYRTSVLAWHGLSKDGEVEGELIYANYGRKEDYDAIVAAGGDLTGKIVLARYGAIFRGVKIQLAQEYGAVGVLIYSDTRDDGSVTVENGFETYPAGPARNPTSVQRGSVQFISSYPGDPTTPGKPAYPDAERTEGANIPKIPSLPISWANAQTLLKELGDSLDEARTVNGRSSVRKVKLVNHVDDRVIPIYNTMAAIPGHIRSETVVLGCHRDAWVMGAVDPVSGTVSLHEIIRGFGELLKNGWKPLRNIVIASWDAEEYGLIGSTEWAEDFPDWIQSNVVAYLNVDVSVSGSAWGASGSPSLAHLIRAAAQDVPHPTVAGKSLWDSRDDEGPFLGAGLVDAETLTIYEAAKKARLGPSDTGVGQLGSGSDFTPFLQRLGIASMDQGFGQTLGDAPYHYHSIYDSERWIELYADPGFHRHVAVAKHMGLTAIRLIDSIILPLNTTQYAFELDVYLDDVEEIAASLHLDTSPNFSGLRSSIESLESATLALADELVAAEKEFKDALAALPKPGKKGHCKHAHKHAHGHLPEWLRKILHKIRKHWKHTPGKKEKKALERFVRAAKRVQDGNAKLRLFEQGFISEEGIAEREWYRHLVVAPGKFLGYGATTLPAVTEALTIEKNSTLAEIEARRVSDLLDSLSQTIAV</sequence>
<feature type="domain" description="Peptidase M28" evidence="5">
    <location>
        <begin position="411"/>
        <end position="596"/>
    </location>
</feature>
<dbReference type="Proteomes" id="UP000298390">
    <property type="component" value="Unassembled WGS sequence"/>
</dbReference>
<feature type="transmembrane region" description="Helical" evidence="2">
    <location>
        <begin position="38"/>
        <end position="56"/>
    </location>
</feature>
<dbReference type="Gene3D" id="3.40.630.10">
    <property type="entry name" value="Zn peptidases"/>
    <property type="match status" value="1"/>
</dbReference>
<reference evidence="6 7" key="1">
    <citation type="submission" date="2019-01" db="EMBL/GenBank/DDBJ databases">
        <title>Genome sequencing of the rare red list fungi Fomitopsis rosea.</title>
        <authorList>
            <person name="Buettner E."/>
            <person name="Kellner H."/>
        </authorList>
    </citation>
    <scope>NUCLEOTIDE SEQUENCE [LARGE SCALE GENOMIC DNA]</scope>
    <source>
        <strain evidence="6 7">DSM 105464</strain>
    </source>
</reference>
<dbReference type="FunFam" id="3.40.630.10:FF:000101">
    <property type="entry name" value="N-acetylated alpha-linked acidic dipeptidase like 1"/>
    <property type="match status" value="1"/>
</dbReference>
<dbReference type="InterPro" id="IPR007484">
    <property type="entry name" value="Peptidase_M28"/>
</dbReference>
<comment type="caution">
    <text evidence="6">The sequence shown here is derived from an EMBL/GenBank/DDBJ whole genome shotgun (WGS) entry which is preliminary data.</text>
</comment>
<dbReference type="InterPro" id="IPR003137">
    <property type="entry name" value="PA_domain"/>
</dbReference>
<evidence type="ECO:0000256" key="1">
    <source>
        <dbReference type="ARBA" id="ARBA00005634"/>
    </source>
</evidence>
<dbReference type="SUPFAM" id="SSF52025">
    <property type="entry name" value="PA domain"/>
    <property type="match status" value="1"/>
</dbReference>
<dbReference type="PANTHER" id="PTHR10404">
    <property type="entry name" value="N-ACETYLATED-ALPHA-LINKED ACIDIC DIPEPTIDASE"/>
    <property type="match status" value="1"/>
</dbReference>
<comment type="similarity">
    <text evidence="1">Belongs to the peptidase M28 family. M28B subfamily.</text>
</comment>
<dbReference type="SUPFAM" id="SSF53187">
    <property type="entry name" value="Zn-dependent exopeptidases"/>
    <property type="match status" value="1"/>
</dbReference>
<dbReference type="Pfam" id="PF02225">
    <property type="entry name" value="PA"/>
    <property type="match status" value="1"/>
</dbReference>
<gene>
    <name evidence="6" type="ORF">EVJ58_g3370</name>
</gene>
<dbReference type="STRING" id="34475.A0A4Y9YND4"/>
<dbReference type="PANTHER" id="PTHR10404:SF46">
    <property type="entry name" value="VACUOLAR PROTEIN SORTING-ASSOCIATED PROTEIN 70"/>
    <property type="match status" value="1"/>
</dbReference>
<dbReference type="InterPro" id="IPR036757">
    <property type="entry name" value="TFR-like_dimer_dom_sf"/>
</dbReference>
<name>A0A4Y9YND4_9APHY</name>
<dbReference type="InterPro" id="IPR039373">
    <property type="entry name" value="Peptidase_M28B"/>
</dbReference>
<dbReference type="InterPro" id="IPR046450">
    <property type="entry name" value="PA_dom_sf"/>
</dbReference>
<dbReference type="InterPro" id="IPR007365">
    <property type="entry name" value="TFR-like_dimer_dom"/>
</dbReference>
<evidence type="ECO:0000313" key="7">
    <source>
        <dbReference type="Proteomes" id="UP000298390"/>
    </source>
</evidence>
<keyword evidence="2" id="KW-0812">Transmembrane</keyword>
<dbReference type="EMBL" id="SEKV01000137">
    <property type="protein sequence ID" value="TFY63223.1"/>
    <property type="molecule type" value="Genomic_DNA"/>
</dbReference>
<dbReference type="AlphaFoldDB" id="A0A4Y9YND4"/>
<accession>A0A4Y9YND4</accession>
<feature type="domain" description="Transferrin receptor-like dimerisation" evidence="4">
    <location>
        <begin position="756"/>
        <end position="861"/>
    </location>
</feature>
<evidence type="ECO:0000259" key="4">
    <source>
        <dbReference type="Pfam" id="PF04253"/>
    </source>
</evidence>
<dbReference type="Pfam" id="PF04253">
    <property type="entry name" value="TFR_dimer"/>
    <property type="match status" value="1"/>
</dbReference>
<proteinExistence type="inferred from homology"/>
<dbReference type="GO" id="GO:0004180">
    <property type="term" value="F:carboxypeptidase activity"/>
    <property type="evidence" value="ECO:0007669"/>
    <property type="project" value="TreeGrafter"/>
</dbReference>
<dbReference type="Gene3D" id="1.20.930.40">
    <property type="entry name" value="Transferrin receptor-like, dimerisation domain"/>
    <property type="match status" value="1"/>
</dbReference>
<dbReference type="Gene3D" id="3.50.30.30">
    <property type="match status" value="1"/>
</dbReference>
<evidence type="ECO:0000259" key="5">
    <source>
        <dbReference type="Pfam" id="PF04389"/>
    </source>
</evidence>
<feature type="domain" description="PA" evidence="3">
    <location>
        <begin position="237"/>
        <end position="313"/>
    </location>
</feature>
<keyword evidence="2" id="KW-0472">Membrane</keyword>
<dbReference type="Pfam" id="PF04389">
    <property type="entry name" value="Peptidase_M28"/>
    <property type="match status" value="1"/>
</dbReference>
<evidence type="ECO:0008006" key="8">
    <source>
        <dbReference type="Google" id="ProtNLM"/>
    </source>
</evidence>
<organism evidence="6 7">
    <name type="scientific">Rhodofomes roseus</name>
    <dbReference type="NCBI Taxonomy" id="34475"/>
    <lineage>
        <taxon>Eukaryota</taxon>
        <taxon>Fungi</taxon>
        <taxon>Dikarya</taxon>
        <taxon>Basidiomycota</taxon>
        <taxon>Agaricomycotina</taxon>
        <taxon>Agaricomycetes</taxon>
        <taxon>Polyporales</taxon>
        <taxon>Rhodofomes</taxon>
    </lineage>
</organism>
<protein>
    <recommendedName>
        <fullName evidence="8">Zn-dependent exopeptidase</fullName>
    </recommendedName>
</protein>
<dbReference type="CDD" id="cd08022">
    <property type="entry name" value="M28_PSMA_like"/>
    <property type="match status" value="1"/>
</dbReference>
<evidence type="ECO:0000313" key="6">
    <source>
        <dbReference type="EMBL" id="TFY63223.1"/>
    </source>
</evidence>